<protein>
    <recommendedName>
        <fullName evidence="4">Lipoprotein</fullName>
    </recommendedName>
</protein>
<dbReference type="GeneID" id="93921792"/>
<comment type="caution">
    <text evidence="2">The sequence shown here is derived from an EMBL/GenBank/DDBJ whole genome shotgun (WGS) entry which is preliminary data.</text>
</comment>
<evidence type="ECO:0008006" key="4">
    <source>
        <dbReference type="Google" id="ProtNLM"/>
    </source>
</evidence>
<keyword evidence="1" id="KW-0732">Signal</keyword>
<dbReference type="HOGENOM" id="CLU_146090_0_0_9"/>
<gene>
    <name evidence="2" type="ORF">HMPREF9421_1420</name>
</gene>
<sequence>MKYFKRLVFAALLAVGAVFLVACGSTTSDNGKYVYKADKEKIESILKEQGATDEQLEKVAGQIALSMTIEIKDKKAKLTVEMNALGNNRKKSFDLKADQGSKTLESEEGGNDKVKYKIDGDVLTLDLSKFKSNDSETFAFFKDAKFKRQK</sequence>
<evidence type="ECO:0000313" key="2">
    <source>
        <dbReference type="EMBL" id="EFV99312.1"/>
    </source>
</evidence>
<reference evidence="2 3" key="1">
    <citation type="submission" date="2010-12" db="EMBL/GenBank/DDBJ databases">
        <authorList>
            <person name="Muzny D."/>
            <person name="Qin X."/>
            <person name="Deng J."/>
            <person name="Jiang H."/>
            <person name="Liu Y."/>
            <person name="Qu J."/>
            <person name="Song X.-Z."/>
            <person name="Zhang L."/>
            <person name="Thornton R."/>
            <person name="Coyle M."/>
            <person name="Francisco L."/>
            <person name="Jackson L."/>
            <person name="Javaid M."/>
            <person name="Korchina V."/>
            <person name="Kovar C."/>
            <person name="Mata R."/>
            <person name="Mathew T."/>
            <person name="Ngo R."/>
            <person name="Nguyen L."/>
            <person name="Nguyen N."/>
            <person name="Okwuonu G."/>
            <person name="Ongeri F."/>
            <person name="Pham C."/>
            <person name="Simmons D."/>
            <person name="Wilczek-Boney K."/>
            <person name="Hale W."/>
            <person name="Jakkamsetti A."/>
            <person name="Pham P."/>
            <person name="Ruth R."/>
            <person name="San Lucas F."/>
            <person name="Warren J."/>
            <person name="Zhang J."/>
            <person name="Zhao Z."/>
            <person name="Zhou C."/>
            <person name="Zhu D."/>
            <person name="Lee S."/>
            <person name="Bess C."/>
            <person name="Blankenburg K."/>
            <person name="Forbes L."/>
            <person name="Fu Q."/>
            <person name="Gubbala S."/>
            <person name="Hirani K."/>
            <person name="Jayaseelan J.C."/>
            <person name="Lara F."/>
            <person name="Munidasa M."/>
            <person name="Palculict T."/>
            <person name="Patil S."/>
            <person name="Pu L.-L."/>
            <person name="Saada N."/>
            <person name="Tang L."/>
            <person name="Weissenberger G."/>
            <person name="Zhu Y."/>
            <person name="Hemphill L."/>
            <person name="Shang Y."/>
            <person name="Youmans B."/>
            <person name="Ayvaz T."/>
            <person name="Ross M."/>
            <person name="Santibanez J."/>
            <person name="Aqrawi P."/>
            <person name="Gross S."/>
            <person name="Joshi V."/>
            <person name="Fowler G."/>
            <person name="Nazareth L."/>
            <person name="Reid J."/>
            <person name="Worley K."/>
            <person name="Petrosino J."/>
            <person name="Highlander S."/>
            <person name="Gibbs R."/>
        </authorList>
    </citation>
    <scope>NUCLEOTIDE SEQUENCE [LARGE SCALE GENOMIC DNA]</scope>
    <source>
        <strain evidence="2 3">ATCC 700641</strain>
    </source>
</reference>
<keyword evidence="3" id="KW-1185">Reference proteome</keyword>
<dbReference type="Proteomes" id="UP000002814">
    <property type="component" value="Unassembled WGS sequence"/>
</dbReference>
<evidence type="ECO:0000313" key="3">
    <source>
        <dbReference type="Proteomes" id="UP000002814"/>
    </source>
</evidence>
<name>E7SB53_9STRE</name>
<dbReference type="AlphaFoldDB" id="E7SB53"/>
<dbReference type="RefSeq" id="WP_006596317.1">
    <property type="nucleotide sequence ID" value="NZ_AFUD01000046.1"/>
</dbReference>
<accession>E7SB53</accession>
<organism evidence="2 3">
    <name type="scientific">Streptococcus australis ATCC 700641</name>
    <dbReference type="NCBI Taxonomy" id="888833"/>
    <lineage>
        <taxon>Bacteria</taxon>
        <taxon>Bacillati</taxon>
        <taxon>Bacillota</taxon>
        <taxon>Bacilli</taxon>
        <taxon>Lactobacillales</taxon>
        <taxon>Streptococcaceae</taxon>
        <taxon>Streptococcus</taxon>
    </lineage>
</organism>
<feature type="chain" id="PRO_5039222033" description="Lipoprotein" evidence="1">
    <location>
        <begin position="23"/>
        <end position="150"/>
    </location>
</feature>
<dbReference type="PATRIC" id="fig|888833.12.peg.276"/>
<proteinExistence type="predicted"/>
<evidence type="ECO:0000256" key="1">
    <source>
        <dbReference type="SAM" id="SignalP"/>
    </source>
</evidence>
<dbReference type="PROSITE" id="PS51257">
    <property type="entry name" value="PROKAR_LIPOPROTEIN"/>
    <property type="match status" value="1"/>
</dbReference>
<feature type="signal peptide" evidence="1">
    <location>
        <begin position="1"/>
        <end position="22"/>
    </location>
</feature>
<dbReference type="EMBL" id="AEQR01000019">
    <property type="protein sequence ID" value="EFV99312.1"/>
    <property type="molecule type" value="Genomic_DNA"/>
</dbReference>